<dbReference type="AlphaFoldDB" id="A0A1R1PEJ6"/>
<reference evidence="2" key="1">
    <citation type="submission" date="2017-01" db="EMBL/GenBank/DDBJ databases">
        <authorList>
            <person name="Wang Y."/>
            <person name="White M."/>
            <person name="Kvist S."/>
            <person name="Moncalvo J.-M."/>
        </authorList>
    </citation>
    <scope>NUCLEOTIDE SEQUENCE [LARGE SCALE GENOMIC DNA]</scope>
    <source>
        <strain evidence="2">COL-18-3</strain>
    </source>
</reference>
<proteinExistence type="predicted"/>
<accession>A0A1R1PEJ6</accession>
<organism evidence="1 2">
    <name type="scientific">Zancudomyces culisetae</name>
    <name type="common">Gut fungus</name>
    <name type="synonym">Smittium culisetae</name>
    <dbReference type="NCBI Taxonomy" id="1213189"/>
    <lineage>
        <taxon>Eukaryota</taxon>
        <taxon>Fungi</taxon>
        <taxon>Fungi incertae sedis</taxon>
        <taxon>Zoopagomycota</taxon>
        <taxon>Kickxellomycotina</taxon>
        <taxon>Harpellomycetes</taxon>
        <taxon>Harpellales</taxon>
        <taxon>Legeriomycetaceae</taxon>
        <taxon>Zancudomyces</taxon>
    </lineage>
</organism>
<gene>
    <name evidence="1" type="ORF">AX774_g7206</name>
</gene>
<name>A0A1R1PEJ6_ZANCU</name>
<protein>
    <submittedName>
        <fullName evidence="1">Uncharacterized protein</fullName>
    </submittedName>
</protein>
<comment type="caution">
    <text evidence="1">The sequence shown here is derived from an EMBL/GenBank/DDBJ whole genome shotgun (WGS) entry which is preliminary data.</text>
</comment>
<keyword evidence="2" id="KW-1185">Reference proteome</keyword>
<sequence>MFALNNDFAIPFCNVAAPTLLKKSWVFILFEFGCCDPFPIDFVILPAPTDPVLAFSKHSDKEAYTINK</sequence>
<dbReference type="Proteomes" id="UP000188320">
    <property type="component" value="Unassembled WGS sequence"/>
</dbReference>
<evidence type="ECO:0000313" key="2">
    <source>
        <dbReference type="Proteomes" id="UP000188320"/>
    </source>
</evidence>
<evidence type="ECO:0000313" key="1">
    <source>
        <dbReference type="EMBL" id="OMH79394.1"/>
    </source>
</evidence>
<dbReference type="EMBL" id="LSSK01001566">
    <property type="protein sequence ID" value="OMH79394.1"/>
    <property type="molecule type" value="Genomic_DNA"/>
</dbReference>